<dbReference type="AlphaFoldDB" id="A0A482YI51"/>
<proteinExistence type="predicted"/>
<evidence type="ECO:0000256" key="1">
    <source>
        <dbReference type="ARBA" id="ARBA00023125"/>
    </source>
</evidence>
<dbReference type="EMBL" id="SHMP01000001">
    <property type="protein sequence ID" value="RZV12601.1"/>
    <property type="molecule type" value="Genomic_DNA"/>
</dbReference>
<protein>
    <submittedName>
        <fullName evidence="4">IS605 OrfB family transposase</fullName>
    </submittedName>
</protein>
<dbReference type="NCBIfam" id="TIGR01766">
    <property type="entry name" value="IS200/IS605 family accessory protein TnpB-like domain"/>
    <property type="match status" value="1"/>
</dbReference>
<dbReference type="GO" id="GO:0003677">
    <property type="term" value="F:DNA binding"/>
    <property type="evidence" value="ECO:0007669"/>
    <property type="project" value="UniProtKB-KW"/>
</dbReference>
<dbReference type="NCBIfam" id="NF040570">
    <property type="entry name" value="guided_TnpB"/>
    <property type="match status" value="1"/>
</dbReference>
<name>A0A482YI51_9EURY</name>
<comment type="caution">
    <text evidence="4">The sequence shown here is derived from an EMBL/GenBank/DDBJ whole genome shotgun (WGS) entry which is preliminary data.</text>
</comment>
<dbReference type="InterPro" id="IPR010095">
    <property type="entry name" value="Cas12f1-like_TNB"/>
</dbReference>
<feature type="domain" description="Cas12f1-like TNB" evidence="3">
    <location>
        <begin position="344"/>
        <end position="409"/>
    </location>
</feature>
<keyword evidence="1" id="KW-0238">DNA-binding</keyword>
<dbReference type="Pfam" id="PF07282">
    <property type="entry name" value="Cas12f1-like_TNB"/>
    <property type="match status" value="1"/>
</dbReference>
<accession>A0A482YI51</accession>
<sequence length="452" mass="51344">MKLTTLDGKADSPPIRKPLLGDSRKCEPRMDDAPRRTVPIKLDVPEERRGDLHRTKTQFLHCANRTSEWAWRYDDYCITSKSKAENALYGELREETDLTANLVQKGIRRAIEAVTGGVEKLKQGEKTSQPEFDSWSVVYDKRSATFNDDHATLSTPNGRVTCEYVLPLEDEREGTPFGRYYERDDWDASSATLQYDEQGDTFYLHVTLKNPDYVVDGTERQEASHDDETPENGVVLGVDLNVTGAFAVTSTGAFLGSADHLTHKRDQYEQRRGRLQQVGTRSAHLTIQSIGSRFSNWSLDWLHNRANDLIEEAQDADVDGIIFENLNHIRENIANGSKFQQWAYAKFMELVEYKVESTELFVDTVNPAYTSQRCSNCGFTHEDNRDDKQFACQSCRYEVNADYNAAKNIANRYCGYIYRGQKSRGEWATSQLALKSGTLNVNGDYTPTELLG</sequence>
<gene>
    <name evidence="4" type="ORF">BDK88_0017</name>
</gene>
<evidence type="ECO:0000313" key="5">
    <source>
        <dbReference type="Proteomes" id="UP000291097"/>
    </source>
</evidence>
<organism evidence="4 5">
    <name type="scientific">Natrinema hispanicum</name>
    <dbReference type="NCBI Taxonomy" id="392421"/>
    <lineage>
        <taxon>Archaea</taxon>
        <taxon>Methanobacteriati</taxon>
        <taxon>Methanobacteriota</taxon>
        <taxon>Stenosarchaea group</taxon>
        <taxon>Halobacteria</taxon>
        <taxon>Halobacteriales</taxon>
        <taxon>Natrialbaceae</taxon>
        <taxon>Natrinema</taxon>
    </lineage>
</organism>
<feature type="region of interest" description="Disordered" evidence="2">
    <location>
        <begin position="1"/>
        <end position="32"/>
    </location>
</feature>
<evidence type="ECO:0000259" key="3">
    <source>
        <dbReference type="Pfam" id="PF07282"/>
    </source>
</evidence>
<dbReference type="Proteomes" id="UP000291097">
    <property type="component" value="Unassembled WGS sequence"/>
</dbReference>
<evidence type="ECO:0000256" key="2">
    <source>
        <dbReference type="SAM" id="MobiDB-lite"/>
    </source>
</evidence>
<evidence type="ECO:0000313" key="4">
    <source>
        <dbReference type="EMBL" id="RZV12601.1"/>
    </source>
</evidence>
<reference evidence="4 5" key="1">
    <citation type="submission" date="2019-02" db="EMBL/GenBank/DDBJ databases">
        <title>Genomic Encyclopedia of Archaeal and Bacterial Type Strains, Phase II (KMG-II): from individual species to whole genera.</title>
        <authorList>
            <person name="Goeker M."/>
        </authorList>
    </citation>
    <scope>NUCLEOTIDE SEQUENCE [LARGE SCALE GENOMIC DNA]</scope>
    <source>
        <strain evidence="4 5">DSM 18328</strain>
    </source>
</reference>
<feature type="compositionally biased region" description="Basic and acidic residues" evidence="2">
    <location>
        <begin position="22"/>
        <end position="32"/>
    </location>
</feature>